<reference evidence="4" key="1">
    <citation type="submission" date="2018-10" db="EMBL/GenBank/DDBJ databases">
        <title>Hidden diversity of soil giant viruses.</title>
        <authorList>
            <person name="Schulz F."/>
            <person name="Alteio L."/>
            <person name="Goudeau D."/>
            <person name="Ryan E.M."/>
            <person name="Malmstrom R.R."/>
            <person name="Blanchard J."/>
            <person name="Woyke T."/>
        </authorList>
    </citation>
    <scope>NUCLEOTIDE SEQUENCE</scope>
    <source>
        <strain evidence="4">SYV1</strain>
    </source>
</reference>
<proteinExistence type="predicted"/>
<name>A0A3G5AJ14_9VIRU</name>
<sequence>MRSPFPVKKRRRQHHHQHESSDSTDSSNSSDSSESLFKRKKMMYTSEKWWRNSQLWSRIFGYLPSRDLLGVIPVNRASAYARTYRYTWNWMTLVWRPDLQPVSQSLLCRSSLWNLHFLDIMSTNRWIKQSKWFTHLESLQVILLPSTCPFLWKSLVHLPSLTSLDIAHNHLSTYCIHSLLGQGGPGLFKLKLFNISHNSIEDPTLLLLSQQVQKMPSLTHLNMSHTLKDSLHWSSGHVGSTYLSRLLQRLPIGLEILDLSSNQLGIQDTVLEDEVFPLLERFPYLHTLNLSYNYLFPCFPPMQRLRILQFSHNLGAVFDLWNMYAGSQSIITPLLQELSLSHIMMNPCALHQWIPHLHKMKFLTHLRIANISLSTEYAVELLIDELPSLTNLVLLDMSENDLDTPQFPALMCSLPPSLETLILLQCRLHEPQCIALANHVYRLPRLKQLQVSGRMTLSTQRFLKLQVDRI</sequence>
<dbReference type="Gene3D" id="3.80.10.10">
    <property type="entry name" value="Ribonuclease Inhibitor"/>
    <property type="match status" value="2"/>
</dbReference>
<keyword evidence="1" id="KW-0433">Leucine-rich repeat</keyword>
<feature type="compositionally biased region" description="Basic residues" evidence="3">
    <location>
        <begin position="7"/>
        <end position="17"/>
    </location>
</feature>
<dbReference type="InterPro" id="IPR050216">
    <property type="entry name" value="LRR_domain-containing"/>
</dbReference>
<evidence type="ECO:0000256" key="2">
    <source>
        <dbReference type="ARBA" id="ARBA00022737"/>
    </source>
</evidence>
<organism evidence="4">
    <name type="scientific">Sylvanvirus sp</name>
    <dbReference type="NCBI Taxonomy" id="2487774"/>
    <lineage>
        <taxon>Viruses</taxon>
    </lineage>
</organism>
<feature type="region of interest" description="Disordered" evidence="3">
    <location>
        <begin position="1"/>
        <end position="34"/>
    </location>
</feature>
<dbReference type="EMBL" id="MK072534">
    <property type="protein sequence ID" value="AYV87138.1"/>
    <property type="molecule type" value="Genomic_DNA"/>
</dbReference>
<evidence type="ECO:0000256" key="3">
    <source>
        <dbReference type="SAM" id="MobiDB-lite"/>
    </source>
</evidence>
<dbReference type="InterPro" id="IPR032675">
    <property type="entry name" value="LRR_dom_sf"/>
</dbReference>
<gene>
    <name evidence="4" type="ORF">Sylvanvirus28_2</name>
</gene>
<dbReference type="SUPFAM" id="SSF52047">
    <property type="entry name" value="RNI-like"/>
    <property type="match status" value="1"/>
</dbReference>
<accession>A0A3G5AJ14</accession>
<evidence type="ECO:0000256" key="1">
    <source>
        <dbReference type="ARBA" id="ARBA00022614"/>
    </source>
</evidence>
<dbReference type="PANTHER" id="PTHR48051:SF1">
    <property type="entry name" value="RAS SUPPRESSOR PROTEIN 1"/>
    <property type="match status" value="1"/>
</dbReference>
<evidence type="ECO:0000313" key="4">
    <source>
        <dbReference type="EMBL" id="AYV87138.1"/>
    </source>
</evidence>
<feature type="compositionally biased region" description="Low complexity" evidence="3">
    <location>
        <begin position="23"/>
        <end position="34"/>
    </location>
</feature>
<dbReference type="PANTHER" id="PTHR48051">
    <property type="match status" value="1"/>
</dbReference>
<keyword evidence="2" id="KW-0677">Repeat</keyword>
<protein>
    <submittedName>
        <fullName evidence="4">Uncharacterized protein</fullName>
    </submittedName>
</protein>